<dbReference type="RefSeq" id="WP_136960717.1">
    <property type="nucleotide sequence ID" value="NZ_CP039690.1"/>
</dbReference>
<dbReference type="Gene3D" id="3.30.70.1520">
    <property type="entry name" value="Heterotetrameric sarcosine oxidase"/>
    <property type="match status" value="1"/>
</dbReference>
<dbReference type="Gene3D" id="3.30.1360.120">
    <property type="entry name" value="Probable tRNA modification gtpase trme, domain 1"/>
    <property type="match status" value="1"/>
</dbReference>
<organism evidence="1 2">
    <name type="scientific">Phreatobacter stygius</name>
    <dbReference type="NCBI Taxonomy" id="1940610"/>
    <lineage>
        <taxon>Bacteria</taxon>
        <taxon>Pseudomonadati</taxon>
        <taxon>Pseudomonadota</taxon>
        <taxon>Alphaproteobacteria</taxon>
        <taxon>Hyphomicrobiales</taxon>
        <taxon>Phreatobacteraceae</taxon>
        <taxon>Phreatobacter</taxon>
    </lineage>
</organism>
<name>A0A4D7AW38_9HYPH</name>
<dbReference type="InterPro" id="IPR007375">
    <property type="entry name" value="SoxG"/>
</dbReference>
<dbReference type="AlphaFoldDB" id="A0A4D7AW38"/>
<dbReference type="InterPro" id="IPR027266">
    <property type="entry name" value="TrmE/GcvT-like"/>
</dbReference>
<dbReference type="Proteomes" id="UP000298781">
    <property type="component" value="Chromosome"/>
</dbReference>
<keyword evidence="2" id="KW-1185">Reference proteome</keyword>
<dbReference type="SUPFAM" id="SSF103025">
    <property type="entry name" value="Folate-binding domain"/>
    <property type="match status" value="1"/>
</dbReference>
<dbReference type="KEGG" id="pstg:E8M01_14255"/>
<dbReference type="EMBL" id="CP039690">
    <property type="protein sequence ID" value="QCI65269.1"/>
    <property type="molecule type" value="Genomic_DNA"/>
</dbReference>
<dbReference type="Pfam" id="PF04268">
    <property type="entry name" value="SoxG"/>
    <property type="match status" value="1"/>
</dbReference>
<gene>
    <name evidence="1" type="ORF">E8M01_14255</name>
</gene>
<reference evidence="1 2" key="1">
    <citation type="submission" date="2019-04" db="EMBL/GenBank/DDBJ databases">
        <title>Phreatobacter aquaticus sp. nov.</title>
        <authorList>
            <person name="Choi A."/>
        </authorList>
    </citation>
    <scope>NUCLEOTIDE SEQUENCE [LARGE SCALE GENOMIC DNA]</scope>
    <source>
        <strain evidence="1 2">KCTC 52518</strain>
    </source>
</reference>
<sequence>MLDQSTLRAGALDHLATGARVIPAAMLDVLPDAAKLVFRGRPPAVATADQAFGLALPREACRFNAKGGRTAFWLGPDEWLLQAAGEDPAVLFDGLGQALLGARHSLVDVSHRSDAFSLSGSKSAYVLNHGCPLDLSAAAFPVGMCTRTLIGKATVMLSRPEPDRFHVDVWRSFAPYVWQLLDEARGELV</sequence>
<evidence type="ECO:0000313" key="1">
    <source>
        <dbReference type="EMBL" id="QCI65269.1"/>
    </source>
</evidence>
<evidence type="ECO:0000313" key="2">
    <source>
        <dbReference type="Proteomes" id="UP000298781"/>
    </source>
</evidence>
<proteinExistence type="predicted"/>
<protein>
    <submittedName>
        <fullName evidence="1">Sarcosine oxidase subunit gamma</fullName>
    </submittedName>
</protein>
<dbReference type="OrthoDB" id="7562825at2"/>
<accession>A0A4D7AW38</accession>